<dbReference type="Pfam" id="PF22069">
    <property type="entry name" value="Androglobin_IV"/>
    <property type="match status" value="1"/>
</dbReference>
<dbReference type="InterPro" id="IPR054093">
    <property type="entry name" value="Androglobin_II"/>
</dbReference>
<sequence>MSPKPLRMGKTDLAMQYSLGSGKVDSPSDDYPDTPITVWPEWSDSEVAAEKWNTKHIFEDSEGQVWLPRSLRKLVDATKRPNEMMGEGQTPIVVQPMATVDDVFNSTCPLQTSPFSVAASACPPDPVGHDVSSTANGIDPLSTSTIIAPGSLQPKQLPLISTLLGMGSDHADMYGSSVGGNASHLAESGYTGRARPHHPANVLLMAAGDEMNLGNSQQGTYQDDPTRLSVAGQANATPYSSTKRDPTMLSLSSSATVPALPLPCEVSATPTKDMLAQIPQNPDSLVGTSRLFQANKHLMSSEFMRSVIIGIHFLYEQYRLCKQAGDTPTSLVSLGNSSFSPTTAAAAAAAAAGATSPSSATSGFAPTSAVSGSGIPEEYSPWEAIYPKSKDGVPIYNASGKYIVKLFWLGAWRKITIDDRIPVDSIGKPLLIMSPQITEIWPMLLCKALMKVANTSYKECYGMSEAGDFDVLHCLRGWTPERLPVRPKGLVNLASVLFALPSRSGAVPQTVNSGSYSKESGANTALPKSANVNDRQSLASTALPRTQQVQQTIMPFIFASKICDDGHSWDVKTLSYPHRICEVRESFDVASIGGSVESVYYFRIRCYFTSGLKRQASSKDKLEESDSCDYWMSLQEVLHHFSNVTIYHFPVTFRNTKTISQISDLTKATEIPKAPSILMSSEDEREISALIVFSSFCRIRQTTTIAVPSVTIMEYSWKSSVLQSPILRICTNSCASSLLRIHPRKAYRFIVDCSTSYTLNILSRDDYILEEEGRFLTEKLGLRMREFEDTCPLQPPSTWCILFKHVVMINDPTFMGIHLYVPESMQSVTCVRVINNDTGYEIPSVFFSVLPQLYQPTKSGYTILADTRTSTIARQATRWKLRIVSNSIPQSLSDKEIVSIKPTVQDFEEPYVHNKRYTLFRFALKVKDALINNAAFQVVFSIPSVWIRLQIFDNDTEILSTRGKGTATCYSAILHHYEDMVAVKASDKSRDDKKNSIAAAAAAAAAVTAASLLPQQPTPKHKYIVQATIEDTDASKIALAAALAGSEVVRPSSRGTKTSGSAKKKKQTMSAGGVQVQPAAINVAGGASGVGSTGGSISNGVGSGGVTTGAAITGSGSSAAAAAAATTGMTYTSGIATGSAVGSSPVASTESDCFWKLRIISTDSASLIVSKDTEKEDRLKAIKDLWETASPGRLARARDLRDAYVHKVECGQIKPILLDIGDTAVCKPWSVLKTKSPKVVLRTDYGRDNEERSQKPSPSATSNRRGSTINGMGTSAAAVMTSTAEISLARDLPEVREQTSPVIHFKSVIEYMGDAQPPRVLKPQDIERQIQERNALLLQHEAGQSATKMARAEEREKRARQKKWLLDRIDERLKEAESWNKIDSARREAYCHRIIKETEEYNAKIKASQDAAAKAAELAAEQMAGDEPCDKKKKGKK</sequence>
<dbReference type="SUPFAM" id="SSF54001">
    <property type="entry name" value="Cysteine proteinases"/>
    <property type="match status" value="1"/>
</dbReference>
<comment type="caution">
    <text evidence="1">Lacks conserved residue(s) required for the propagation of feature annotation.</text>
</comment>
<dbReference type="Pfam" id="PF22068">
    <property type="entry name" value="Androglobin_II"/>
    <property type="match status" value="1"/>
</dbReference>
<dbReference type="PANTHER" id="PTHR46298">
    <property type="entry name" value="ANDROGLOBIN"/>
    <property type="match status" value="1"/>
</dbReference>
<dbReference type="Pfam" id="PF00648">
    <property type="entry name" value="Peptidase_C2"/>
    <property type="match status" value="1"/>
</dbReference>
<gene>
    <name evidence="4" type="ORF">BASA50_006733</name>
</gene>
<evidence type="ECO:0000313" key="5">
    <source>
        <dbReference type="Proteomes" id="UP001648503"/>
    </source>
</evidence>
<evidence type="ECO:0000313" key="4">
    <source>
        <dbReference type="EMBL" id="KAH6594262.1"/>
    </source>
</evidence>
<feature type="compositionally biased region" description="Low complexity" evidence="2">
    <location>
        <begin position="1052"/>
        <end position="1061"/>
    </location>
</feature>
<name>A0ABQ8F8Y3_9FUNG</name>
<dbReference type="InterPro" id="IPR001300">
    <property type="entry name" value="Peptidase_C2_calpain_cat"/>
</dbReference>
<evidence type="ECO:0000259" key="3">
    <source>
        <dbReference type="PROSITE" id="PS50203"/>
    </source>
</evidence>
<accession>A0ABQ8F8Y3</accession>
<dbReference type="EMBL" id="JAFCIX010000336">
    <property type="protein sequence ID" value="KAH6594262.1"/>
    <property type="molecule type" value="Genomic_DNA"/>
</dbReference>
<dbReference type="PROSITE" id="PS50203">
    <property type="entry name" value="CALPAIN_CAT"/>
    <property type="match status" value="1"/>
</dbReference>
<feature type="compositionally biased region" description="Basic and acidic residues" evidence="2">
    <location>
        <begin position="1244"/>
        <end position="1254"/>
    </location>
</feature>
<dbReference type="SMART" id="SM00230">
    <property type="entry name" value="CysPc"/>
    <property type="match status" value="1"/>
</dbReference>
<comment type="caution">
    <text evidence="4">The sequence shown here is derived from an EMBL/GenBank/DDBJ whole genome shotgun (WGS) entry which is preliminary data.</text>
</comment>
<keyword evidence="5" id="KW-1185">Reference proteome</keyword>
<dbReference type="Proteomes" id="UP001648503">
    <property type="component" value="Unassembled WGS sequence"/>
</dbReference>
<protein>
    <recommendedName>
        <fullName evidence="3">Calpain catalytic domain-containing protein</fullName>
    </recommendedName>
</protein>
<feature type="region of interest" description="Disordered" evidence="2">
    <location>
        <begin position="1050"/>
        <end position="1071"/>
    </location>
</feature>
<evidence type="ECO:0000256" key="1">
    <source>
        <dbReference type="PROSITE-ProRule" id="PRU00239"/>
    </source>
</evidence>
<evidence type="ECO:0000256" key="2">
    <source>
        <dbReference type="SAM" id="MobiDB-lite"/>
    </source>
</evidence>
<dbReference type="InterPro" id="IPR054094">
    <property type="entry name" value="Androglobin_IV"/>
</dbReference>
<feature type="region of interest" description="Disordered" evidence="2">
    <location>
        <begin position="1243"/>
        <end position="1271"/>
    </location>
</feature>
<proteinExistence type="predicted"/>
<reference evidence="4 5" key="1">
    <citation type="submission" date="2021-02" db="EMBL/GenBank/DDBJ databases">
        <title>Variation within the Batrachochytrium salamandrivorans European outbreak.</title>
        <authorList>
            <person name="Kelly M."/>
            <person name="Pasmans F."/>
            <person name="Shea T.P."/>
            <person name="Munoz J.F."/>
            <person name="Carranza S."/>
            <person name="Cuomo C.A."/>
            <person name="Martel A."/>
        </authorList>
    </citation>
    <scope>NUCLEOTIDE SEQUENCE [LARGE SCALE GENOMIC DNA]</scope>
    <source>
        <strain evidence="4 5">AMFP18/2</strain>
    </source>
</reference>
<dbReference type="InterPro" id="IPR053033">
    <property type="entry name" value="Androglobin-like"/>
</dbReference>
<feature type="compositionally biased region" description="Polar residues" evidence="2">
    <location>
        <begin position="1255"/>
        <end position="1271"/>
    </location>
</feature>
<dbReference type="PANTHER" id="PTHR46298:SF1">
    <property type="entry name" value="ANDROGLOBIN"/>
    <property type="match status" value="1"/>
</dbReference>
<dbReference type="InterPro" id="IPR038765">
    <property type="entry name" value="Papain-like_cys_pep_sf"/>
</dbReference>
<organism evidence="4 5">
    <name type="scientific">Batrachochytrium salamandrivorans</name>
    <dbReference type="NCBI Taxonomy" id="1357716"/>
    <lineage>
        <taxon>Eukaryota</taxon>
        <taxon>Fungi</taxon>
        <taxon>Fungi incertae sedis</taxon>
        <taxon>Chytridiomycota</taxon>
        <taxon>Chytridiomycota incertae sedis</taxon>
        <taxon>Chytridiomycetes</taxon>
        <taxon>Rhizophydiales</taxon>
        <taxon>Rhizophydiales incertae sedis</taxon>
        <taxon>Batrachochytrium</taxon>
    </lineage>
</organism>
<feature type="domain" description="Calpain catalytic" evidence="3">
    <location>
        <begin position="389"/>
        <end position="650"/>
    </location>
</feature>